<evidence type="ECO:0000313" key="2">
    <source>
        <dbReference type="Proteomes" id="UP000244904"/>
    </source>
</evidence>
<protein>
    <submittedName>
        <fullName evidence="1">Uncharacterized protein</fullName>
    </submittedName>
</protein>
<keyword evidence="2" id="KW-1185">Reference proteome</keyword>
<dbReference type="EMBL" id="OMOJ01000006">
    <property type="protein sequence ID" value="SPF80998.1"/>
    <property type="molecule type" value="Genomic_DNA"/>
</dbReference>
<gene>
    <name evidence="1" type="ORF">PRI8871_02813</name>
</gene>
<organism evidence="1 2">
    <name type="scientific">Pseudoprimorskyibacter insulae</name>
    <dbReference type="NCBI Taxonomy" id="1695997"/>
    <lineage>
        <taxon>Bacteria</taxon>
        <taxon>Pseudomonadati</taxon>
        <taxon>Pseudomonadota</taxon>
        <taxon>Alphaproteobacteria</taxon>
        <taxon>Rhodobacterales</taxon>
        <taxon>Paracoccaceae</taxon>
        <taxon>Pseudoprimorskyibacter</taxon>
    </lineage>
</organism>
<accession>A0A2R8AYB0</accession>
<sequence>MVTDYRGNFVITALVYNEILLEDLNAVKTRLRNGGKFLAQCA</sequence>
<evidence type="ECO:0000313" key="1">
    <source>
        <dbReference type="EMBL" id="SPF80998.1"/>
    </source>
</evidence>
<reference evidence="2" key="1">
    <citation type="submission" date="2018-03" db="EMBL/GenBank/DDBJ databases">
        <authorList>
            <person name="Rodrigo-Torres L."/>
            <person name="Arahal R. D."/>
            <person name="Lucena T."/>
        </authorList>
    </citation>
    <scope>NUCLEOTIDE SEQUENCE [LARGE SCALE GENOMIC DNA]</scope>
    <source>
        <strain evidence="2">CECT 8871</strain>
    </source>
</reference>
<dbReference type="AlphaFoldDB" id="A0A2R8AYB0"/>
<proteinExistence type="predicted"/>
<dbReference type="Proteomes" id="UP000244904">
    <property type="component" value="Unassembled WGS sequence"/>
</dbReference>
<name>A0A2R8AYB0_9RHOB</name>